<dbReference type="EMBL" id="JAADYS010002618">
    <property type="protein sequence ID" value="KAF4457151.1"/>
    <property type="molecule type" value="Genomic_DNA"/>
</dbReference>
<evidence type="ECO:0000256" key="1">
    <source>
        <dbReference type="ARBA" id="ARBA00022737"/>
    </source>
</evidence>
<organism evidence="2 3">
    <name type="scientific">Fusarium albosuccineum</name>
    <dbReference type="NCBI Taxonomy" id="1237068"/>
    <lineage>
        <taxon>Eukaryota</taxon>
        <taxon>Fungi</taxon>
        <taxon>Dikarya</taxon>
        <taxon>Ascomycota</taxon>
        <taxon>Pezizomycotina</taxon>
        <taxon>Sordariomycetes</taxon>
        <taxon>Hypocreomycetidae</taxon>
        <taxon>Hypocreales</taxon>
        <taxon>Nectriaceae</taxon>
        <taxon>Fusarium</taxon>
        <taxon>Fusarium decemcellulare species complex</taxon>
    </lineage>
</organism>
<dbReference type="AlphaFoldDB" id="A0A8H4KVW0"/>
<gene>
    <name evidence="2" type="ORF">FALBO_15258</name>
</gene>
<dbReference type="InterPro" id="IPR011990">
    <property type="entry name" value="TPR-like_helical_dom_sf"/>
</dbReference>
<evidence type="ECO:0000313" key="2">
    <source>
        <dbReference type="EMBL" id="KAF4457151.1"/>
    </source>
</evidence>
<keyword evidence="1" id="KW-0677">Repeat</keyword>
<protein>
    <submittedName>
        <fullName evidence="2">Complex I intermediate-associated CIA84</fullName>
    </submittedName>
</protein>
<comment type="caution">
    <text evidence="2">The sequence shown here is derived from an EMBL/GenBank/DDBJ whole genome shotgun (WGS) entry which is preliminary data.</text>
</comment>
<keyword evidence="3" id="KW-1185">Reference proteome</keyword>
<sequence>MRAQLARHARRVLINHARSPSCAVYSAPSYRRCLPRSINHCQSRRSFFDGLFSKAPREVRQPEFEPGWMKIMVWRSRMLDNLRPPPTEELVEAWRAFFRGKANSEMPLNGTQAMQCRRLFNYLVEQREKATTPESQIQEADATEFFRTLISIHPREKTGQHVGLIKDVWSALSSGKLSEGGFTPARSPLREYAVALCTYAETKDGLEVLNSNWDDLTYSFGRKRKDPLLTLLKAFAKEGNEQGLVQLAQKAEEKGVPYDKYIQTQMVSFFAQRDRVAETQYWFEKPIVNPSHHSRTIPTIASFAVRNNLQDWVMPFFLKMGDELPGDATAQWGGLFQGILIAGGLEAVEKMMSHKAGFQGPTNTDIGTINSLLRVAARLNDLALAEEILSLAVEKGCQLDGDSHLSLMTLRLRAGYMPGVYTAFKKVAHFEPWHALPSLWRMFCQQLNQYLMAICAQKTPDFKIIGEIVEYAEENRVFLEPQTIAVLCVQLLENDQHFDVMDLLSIHAFHFSAAEREVVQGAFVEFCLKPETSTARAWSGYQLLRQYFQDLSFELRVKLMEAFFARKRPDMAVHVFGHMRQHRNSAYHPTRETYISCFEGLGQNPDLESLEMVYNMFKMDTSLDPNTKLYTSLILAHTACEKPLQAWDFWRFIVTSREGPSYASLEAIFWALEHTPSGSTKAQGIWKRIQNMDIDVPPSVYSAYVGAIAGSAEGSLVKDTIMRMAKVTGSEPDAMTLGVAFNALPGQQLQSDFRNWAKVRYPDAWAELELKGKRVNEDSLCQFKLNRVLTA</sequence>
<accession>A0A8H4KVW0</accession>
<proteinExistence type="predicted"/>
<dbReference type="PANTHER" id="PTHR47447:SF23">
    <property type="entry name" value="PENTACOTRIPEPTIDE-REPEAT REGION OF PRORP DOMAIN-CONTAINING PROTEIN"/>
    <property type="match status" value="1"/>
</dbReference>
<dbReference type="Proteomes" id="UP000554235">
    <property type="component" value="Unassembled WGS sequence"/>
</dbReference>
<name>A0A8H4KVW0_9HYPO</name>
<reference evidence="2 3" key="1">
    <citation type="submission" date="2020-01" db="EMBL/GenBank/DDBJ databases">
        <title>Identification and distribution of gene clusters putatively required for synthesis of sphingolipid metabolism inhibitors in phylogenetically diverse species of the filamentous fungus Fusarium.</title>
        <authorList>
            <person name="Kim H.-S."/>
            <person name="Busman M."/>
            <person name="Brown D.W."/>
            <person name="Divon H."/>
            <person name="Uhlig S."/>
            <person name="Proctor R.H."/>
        </authorList>
    </citation>
    <scope>NUCLEOTIDE SEQUENCE [LARGE SCALE GENOMIC DNA]</scope>
    <source>
        <strain evidence="2 3">NRRL 20459</strain>
    </source>
</reference>
<dbReference type="OrthoDB" id="185373at2759"/>
<evidence type="ECO:0000313" key="3">
    <source>
        <dbReference type="Proteomes" id="UP000554235"/>
    </source>
</evidence>
<dbReference type="Gene3D" id="1.25.40.10">
    <property type="entry name" value="Tetratricopeptide repeat domain"/>
    <property type="match status" value="2"/>
</dbReference>
<dbReference type="PANTHER" id="PTHR47447">
    <property type="entry name" value="OS03G0856100 PROTEIN"/>
    <property type="match status" value="1"/>
</dbReference>